<dbReference type="EMBL" id="EQ973773">
    <property type="protein sequence ID" value="EEF51566.1"/>
    <property type="molecule type" value="Genomic_DNA"/>
</dbReference>
<evidence type="ECO:0000256" key="1">
    <source>
        <dbReference type="SAM" id="SignalP"/>
    </source>
</evidence>
<evidence type="ECO:0000313" key="2">
    <source>
        <dbReference type="EMBL" id="EEF51566.1"/>
    </source>
</evidence>
<organism evidence="2 3">
    <name type="scientific">Ricinus communis</name>
    <name type="common">Castor bean</name>
    <dbReference type="NCBI Taxonomy" id="3988"/>
    <lineage>
        <taxon>Eukaryota</taxon>
        <taxon>Viridiplantae</taxon>
        <taxon>Streptophyta</taxon>
        <taxon>Embryophyta</taxon>
        <taxon>Tracheophyta</taxon>
        <taxon>Spermatophyta</taxon>
        <taxon>Magnoliopsida</taxon>
        <taxon>eudicotyledons</taxon>
        <taxon>Gunneridae</taxon>
        <taxon>Pentapetalae</taxon>
        <taxon>rosids</taxon>
        <taxon>fabids</taxon>
        <taxon>Malpighiales</taxon>
        <taxon>Euphorbiaceae</taxon>
        <taxon>Acalyphoideae</taxon>
        <taxon>Acalypheae</taxon>
        <taxon>Ricinus</taxon>
    </lineage>
</organism>
<dbReference type="Proteomes" id="UP000008311">
    <property type="component" value="Unassembled WGS sequence"/>
</dbReference>
<sequence>MALKEFLFTCTALFVVLILLTSQAATCSRKLGHSSSGHFLNNGESRVKLLENKVGGGAGAVRPDDPWKGNY</sequence>
<reference evidence="3" key="1">
    <citation type="journal article" date="2010" name="Nat. Biotechnol.">
        <title>Draft genome sequence of the oilseed species Ricinus communis.</title>
        <authorList>
            <person name="Chan A.P."/>
            <person name="Crabtree J."/>
            <person name="Zhao Q."/>
            <person name="Lorenzi H."/>
            <person name="Orvis J."/>
            <person name="Puiu D."/>
            <person name="Melake-Berhan A."/>
            <person name="Jones K.M."/>
            <person name="Redman J."/>
            <person name="Chen G."/>
            <person name="Cahoon E.B."/>
            <person name="Gedil M."/>
            <person name="Stanke M."/>
            <person name="Haas B.J."/>
            <person name="Wortman J.R."/>
            <person name="Fraser-Liggett C.M."/>
            <person name="Ravel J."/>
            <person name="Rabinowicz P.D."/>
        </authorList>
    </citation>
    <scope>NUCLEOTIDE SEQUENCE [LARGE SCALE GENOMIC DNA]</scope>
    <source>
        <strain evidence="3">cv. Hale</strain>
    </source>
</reference>
<keyword evidence="3" id="KW-1185">Reference proteome</keyword>
<accession>B9R9T9</accession>
<dbReference type="InParanoid" id="B9R9T9"/>
<gene>
    <name evidence="2" type="ORF">RCOM_1500530</name>
</gene>
<proteinExistence type="predicted"/>
<feature type="chain" id="PRO_5002888221" evidence="1">
    <location>
        <begin position="25"/>
        <end position="71"/>
    </location>
</feature>
<name>B9R9T9_RICCO</name>
<protein>
    <submittedName>
        <fullName evidence="2">Uncharacterized protein</fullName>
    </submittedName>
</protein>
<keyword evidence="1" id="KW-0732">Signal</keyword>
<feature type="signal peptide" evidence="1">
    <location>
        <begin position="1"/>
        <end position="24"/>
    </location>
</feature>
<evidence type="ECO:0000313" key="3">
    <source>
        <dbReference type="Proteomes" id="UP000008311"/>
    </source>
</evidence>
<dbReference type="AlphaFoldDB" id="B9R9T9"/>